<dbReference type="FunFam" id="3.40.50.300:FF:000016">
    <property type="entry name" value="Oligopeptide ABC transporter ATP-binding component"/>
    <property type="match status" value="2"/>
</dbReference>
<sequence>MQQKSQPILDVQNVSISVKTDEGLKQVVNQFTYHVNAGETLCIAGESGSGKSITSLATMGLLPKSSAIVTAGKAILDGEDLLQMPEKRLEHVRGNDIAMIFQEPMTSLNPVMTIGDQLREVLRFHKDMDGRAANARSLEMLEAVRMSEAKKRLEQYPHELSGGMRQRVMIAMSLLCSPKVLIADEPTTALDVTIQAQMLSLMKELQREFNTGLILITHDMGVVAEMADRVLVVNRGEMVEEGEVNSIFATPTQPYTQDLLADLPKLGAMSGTTKELAVPEADRQAAKAQPLLQVKDLTVRFDIIGGVLRRPVKRVHAVEKVSFDLRAGETLSLVGESGCGKSTTGRALLNLVKWQGDIQLGGRSTRDLFAQDELAARRQIQMIFQDPYASLNPRMSVGDLVGEPLVIHQIGTAQERKDRVADLFKRVGLSPDQLDRYPHEFSGGQRQRICIARALALNPQIIVADESVSALDVTVQAQVLDLLQELQEEMGLSYIFISHDMAVVEQVSHRVAVMYMGQIVEIGSREAIFENPAHDYTKALLEAVPIPDPQIKRERTLLTGGEIPSPVHGLDYQPQYVDLKHITAEHFAAVSATASAQANTR</sequence>
<dbReference type="EC" id="7.4.2.10" evidence="14"/>
<feature type="domain" description="ABC transporter" evidence="17">
    <location>
        <begin position="9"/>
        <end position="260"/>
    </location>
</feature>
<dbReference type="Pfam" id="PF00005">
    <property type="entry name" value="ABC_tran"/>
    <property type="match status" value="2"/>
</dbReference>
<evidence type="ECO:0000256" key="5">
    <source>
        <dbReference type="ARBA" id="ARBA00022519"/>
    </source>
</evidence>
<dbReference type="SUPFAM" id="SSF52540">
    <property type="entry name" value="P-loop containing nucleoside triphosphate hydrolases"/>
    <property type="match status" value="2"/>
</dbReference>
<dbReference type="PANTHER" id="PTHR43776">
    <property type="entry name" value="TRANSPORT ATP-BINDING PROTEIN"/>
    <property type="match status" value="1"/>
</dbReference>
<keyword evidence="3" id="KW-0813">Transport</keyword>
<keyword evidence="8" id="KW-0378">Hydrolase</keyword>
<dbReference type="NCBIfam" id="NF007739">
    <property type="entry name" value="PRK10419.1"/>
    <property type="match status" value="2"/>
</dbReference>
<comment type="similarity">
    <text evidence="13">Belongs to the ABC transporter superfamily. Glutathione importer (TC 3.A.1.5.11) family.</text>
</comment>
<dbReference type="SMART" id="SM00382">
    <property type="entry name" value="AAA"/>
    <property type="match status" value="2"/>
</dbReference>
<keyword evidence="9 18" id="KW-0067">ATP-binding</keyword>
<evidence type="ECO:0000256" key="2">
    <source>
        <dbReference type="ARBA" id="ARBA00011469"/>
    </source>
</evidence>
<keyword evidence="19" id="KW-1185">Reference proteome</keyword>
<dbReference type="PROSITE" id="PS50893">
    <property type="entry name" value="ABC_TRANSPORTER_2"/>
    <property type="match status" value="2"/>
</dbReference>
<evidence type="ECO:0000256" key="13">
    <source>
        <dbReference type="ARBA" id="ARBA00038416"/>
    </source>
</evidence>
<comment type="function">
    <text evidence="12">Part of the ABC transporter complex GsiABCD involved in glutathione import. Responsible for energy coupling to the transport system.</text>
</comment>
<proteinExistence type="inferred from homology"/>
<dbReference type="Gene3D" id="3.40.50.300">
    <property type="entry name" value="P-loop containing nucleotide triphosphate hydrolases"/>
    <property type="match status" value="2"/>
</dbReference>
<comment type="subunit">
    <text evidence="2">The complex is composed of two ATP-binding proteins (GsiA), two transmembrane proteins (GsiC and GsiD) and a solute-binding protein (GsiB).</text>
</comment>
<dbReference type="GO" id="GO:0016887">
    <property type="term" value="F:ATP hydrolysis activity"/>
    <property type="evidence" value="ECO:0007669"/>
    <property type="project" value="InterPro"/>
</dbReference>
<protein>
    <recommendedName>
        <fullName evidence="15">Glutathione import ATP-binding protein GsiA</fullName>
        <ecNumber evidence="14">7.4.2.10</ecNumber>
    </recommendedName>
</protein>
<dbReference type="GO" id="GO:0055085">
    <property type="term" value="P:transmembrane transport"/>
    <property type="evidence" value="ECO:0007669"/>
    <property type="project" value="UniProtKB-ARBA"/>
</dbReference>
<evidence type="ECO:0000256" key="10">
    <source>
        <dbReference type="ARBA" id="ARBA00022967"/>
    </source>
</evidence>
<keyword evidence="10" id="KW-1278">Translocase</keyword>
<dbReference type="GO" id="GO:0005524">
    <property type="term" value="F:ATP binding"/>
    <property type="evidence" value="ECO:0007669"/>
    <property type="project" value="UniProtKB-KW"/>
</dbReference>
<dbReference type="Pfam" id="PF08352">
    <property type="entry name" value="oligo_HPY"/>
    <property type="match status" value="2"/>
</dbReference>
<feature type="domain" description="ABC transporter" evidence="17">
    <location>
        <begin position="292"/>
        <end position="541"/>
    </location>
</feature>
<evidence type="ECO:0000256" key="8">
    <source>
        <dbReference type="ARBA" id="ARBA00022801"/>
    </source>
</evidence>
<evidence type="ECO:0000313" key="19">
    <source>
        <dbReference type="Proteomes" id="UP000258927"/>
    </source>
</evidence>
<evidence type="ECO:0000256" key="6">
    <source>
        <dbReference type="ARBA" id="ARBA00022737"/>
    </source>
</evidence>
<evidence type="ECO:0000256" key="9">
    <source>
        <dbReference type="ARBA" id="ARBA00022840"/>
    </source>
</evidence>
<comment type="catalytic activity">
    <reaction evidence="16">
        <text>glutathione(out) + ATP + H2O = glutathione(in) + ADP + phosphate + H(+)</text>
        <dbReference type="Rhea" id="RHEA:29791"/>
        <dbReference type="ChEBI" id="CHEBI:15377"/>
        <dbReference type="ChEBI" id="CHEBI:15378"/>
        <dbReference type="ChEBI" id="CHEBI:30616"/>
        <dbReference type="ChEBI" id="CHEBI:43474"/>
        <dbReference type="ChEBI" id="CHEBI:57925"/>
        <dbReference type="ChEBI" id="CHEBI:456216"/>
        <dbReference type="EC" id="7.4.2.10"/>
    </reaction>
</comment>
<keyword evidence="7" id="KW-0547">Nucleotide-binding</keyword>
<dbReference type="RefSeq" id="WP_117395217.1">
    <property type="nucleotide sequence ID" value="NZ_CP021330.1"/>
</dbReference>
<evidence type="ECO:0000256" key="16">
    <source>
        <dbReference type="ARBA" id="ARBA00047640"/>
    </source>
</evidence>
<evidence type="ECO:0000259" key="17">
    <source>
        <dbReference type="PROSITE" id="PS50893"/>
    </source>
</evidence>
<evidence type="ECO:0000256" key="11">
    <source>
        <dbReference type="ARBA" id="ARBA00023136"/>
    </source>
</evidence>
<accession>A0A2R4MCH7</accession>
<name>A0A2R4MCH7_9HYPH</name>
<evidence type="ECO:0000256" key="7">
    <source>
        <dbReference type="ARBA" id="ARBA00022741"/>
    </source>
</evidence>
<dbReference type="InterPro" id="IPR003439">
    <property type="entry name" value="ABC_transporter-like_ATP-bd"/>
</dbReference>
<organism evidence="18 19">
    <name type="scientific">Maritalea myrionectae</name>
    <dbReference type="NCBI Taxonomy" id="454601"/>
    <lineage>
        <taxon>Bacteria</taxon>
        <taxon>Pseudomonadati</taxon>
        <taxon>Pseudomonadota</taxon>
        <taxon>Alphaproteobacteria</taxon>
        <taxon>Hyphomicrobiales</taxon>
        <taxon>Devosiaceae</taxon>
        <taxon>Maritalea</taxon>
    </lineage>
</organism>
<dbReference type="STRING" id="1122213.GCA_000423365_01683"/>
<evidence type="ECO:0000256" key="12">
    <source>
        <dbReference type="ARBA" id="ARBA00037530"/>
    </source>
</evidence>
<keyword evidence="4" id="KW-1003">Cell membrane</keyword>
<dbReference type="InterPro" id="IPR027417">
    <property type="entry name" value="P-loop_NTPase"/>
</dbReference>
<dbReference type="InterPro" id="IPR013563">
    <property type="entry name" value="Oligopep_ABC_C"/>
</dbReference>
<evidence type="ECO:0000256" key="15">
    <source>
        <dbReference type="ARBA" id="ARBA00041187"/>
    </source>
</evidence>
<evidence type="ECO:0000256" key="14">
    <source>
        <dbReference type="ARBA" id="ARBA00039050"/>
    </source>
</evidence>
<comment type="subcellular location">
    <subcellularLocation>
        <location evidence="1">Cell inner membrane</location>
        <topology evidence="1">Peripheral membrane protein</topology>
    </subcellularLocation>
</comment>
<dbReference type="PROSITE" id="PS00211">
    <property type="entry name" value="ABC_TRANSPORTER_1"/>
    <property type="match status" value="2"/>
</dbReference>
<dbReference type="CDD" id="cd03257">
    <property type="entry name" value="ABC_NikE_OppD_transporters"/>
    <property type="match status" value="2"/>
</dbReference>
<evidence type="ECO:0000256" key="3">
    <source>
        <dbReference type="ARBA" id="ARBA00022448"/>
    </source>
</evidence>
<keyword evidence="6" id="KW-0677">Repeat</keyword>
<dbReference type="KEGG" id="mmyr:MXMO3_01113"/>
<dbReference type="GO" id="GO:0005886">
    <property type="term" value="C:plasma membrane"/>
    <property type="evidence" value="ECO:0007669"/>
    <property type="project" value="UniProtKB-SubCell"/>
</dbReference>
<evidence type="ECO:0000256" key="4">
    <source>
        <dbReference type="ARBA" id="ARBA00022475"/>
    </source>
</evidence>
<keyword evidence="11" id="KW-0472">Membrane</keyword>
<reference evidence="18 19" key="1">
    <citation type="submission" date="2017-05" db="EMBL/GenBank/DDBJ databases">
        <title>Genome Analysis of Maritalea myrionectae HL2708#5.</title>
        <authorList>
            <consortium name="Cotde Inc.-PKNU"/>
            <person name="Jang D."/>
            <person name="Oh H.-M."/>
        </authorList>
    </citation>
    <scope>NUCLEOTIDE SEQUENCE [LARGE SCALE GENOMIC DNA]</scope>
    <source>
        <strain evidence="18 19">HL2708#5</strain>
    </source>
</reference>
<dbReference type="InterPro" id="IPR050319">
    <property type="entry name" value="ABC_transp_ATP-bind"/>
</dbReference>
<dbReference type="GO" id="GO:0015833">
    <property type="term" value="P:peptide transport"/>
    <property type="evidence" value="ECO:0007669"/>
    <property type="project" value="InterPro"/>
</dbReference>
<dbReference type="Proteomes" id="UP000258927">
    <property type="component" value="Chromosome"/>
</dbReference>
<dbReference type="NCBIfam" id="NF008453">
    <property type="entry name" value="PRK11308.1"/>
    <property type="match status" value="2"/>
</dbReference>
<dbReference type="AlphaFoldDB" id="A0A2R4MCH7"/>
<dbReference type="InterPro" id="IPR017871">
    <property type="entry name" value="ABC_transporter-like_CS"/>
</dbReference>
<evidence type="ECO:0000313" key="18">
    <source>
        <dbReference type="EMBL" id="AVX03644.1"/>
    </source>
</evidence>
<dbReference type="InterPro" id="IPR003593">
    <property type="entry name" value="AAA+_ATPase"/>
</dbReference>
<keyword evidence="5" id="KW-0997">Cell inner membrane</keyword>
<dbReference type="PANTHER" id="PTHR43776:SF15">
    <property type="entry name" value="GLUTATHIONE IMPORT ATP-BINDING PROTEIN GSIA"/>
    <property type="match status" value="1"/>
</dbReference>
<dbReference type="EMBL" id="CP021330">
    <property type="protein sequence ID" value="AVX03644.1"/>
    <property type="molecule type" value="Genomic_DNA"/>
</dbReference>
<gene>
    <name evidence="18" type="ORF">MXMO3_01113</name>
</gene>
<evidence type="ECO:0000256" key="1">
    <source>
        <dbReference type="ARBA" id="ARBA00004417"/>
    </source>
</evidence>